<dbReference type="CDD" id="cd00555">
    <property type="entry name" value="Maf"/>
    <property type="match status" value="1"/>
</dbReference>
<comment type="caution">
    <text evidence="3">Lacks conserved residue(s) required for the propagation of feature annotation.</text>
</comment>
<dbReference type="Pfam" id="PF02545">
    <property type="entry name" value="Maf"/>
    <property type="match status" value="1"/>
</dbReference>
<evidence type="ECO:0000256" key="1">
    <source>
        <dbReference type="ARBA" id="ARBA00001968"/>
    </source>
</evidence>
<evidence type="ECO:0000256" key="3">
    <source>
        <dbReference type="HAMAP-Rule" id="MF_00528"/>
    </source>
</evidence>
<comment type="cofactor">
    <cofactor evidence="1 3">
        <name>a divalent metal cation</name>
        <dbReference type="ChEBI" id="CHEBI:60240"/>
    </cofactor>
</comment>
<comment type="catalytic activity">
    <reaction evidence="3">
        <text>UTP + H2O = UMP + diphosphate + H(+)</text>
        <dbReference type="Rhea" id="RHEA:29395"/>
        <dbReference type="ChEBI" id="CHEBI:15377"/>
        <dbReference type="ChEBI" id="CHEBI:15378"/>
        <dbReference type="ChEBI" id="CHEBI:33019"/>
        <dbReference type="ChEBI" id="CHEBI:46398"/>
        <dbReference type="ChEBI" id="CHEBI:57865"/>
        <dbReference type="EC" id="3.6.1.9"/>
    </reaction>
</comment>
<comment type="function">
    <text evidence="3">Nucleoside triphosphate pyrophosphatase that hydrolyzes dTTP and UTP. May have a dual role in cell division arrest and in preventing the incorporation of modified nucleotides into cellular nucleic acids.</text>
</comment>
<dbReference type="GO" id="GO:0009117">
    <property type="term" value="P:nucleotide metabolic process"/>
    <property type="evidence" value="ECO:0007669"/>
    <property type="project" value="UniProtKB-KW"/>
</dbReference>
<dbReference type="GO" id="GO:0005737">
    <property type="term" value="C:cytoplasm"/>
    <property type="evidence" value="ECO:0007669"/>
    <property type="project" value="UniProtKB-SubCell"/>
</dbReference>
<comment type="similarity">
    <text evidence="3">Belongs to the Maf family. YhdE subfamily.</text>
</comment>
<dbReference type="STRING" id="229919.GCA_001050195_02545"/>
<evidence type="ECO:0000313" key="5">
    <source>
        <dbReference type="Proteomes" id="UP000264141"/>
    </source>
</evidence>
<dbReference type="EC" id="3.6.1.9" evidence="3"/>
<sequence>MTDRPITLASNSPRRRELIELTGWRVSIQPASIDETPLPGESPAEYVYRLAEQKAQVVSRSAPPGALVIGADTTVADGEAILGKPQDEAEAVAMLRRLRGKEHWVYTAIVVVEPSSGKVRGETCATRVPMRAYTDEEIEAYVATGDPLDKAGAYAIQHRKFHPVEYLGGCYASVMGLPLCHLARVMRLFGVEAPEDLPARCQQVLAYQCPIFEAVYRGEQIG</sequence>
<keyword evidence="2 3" id="KW-0378">Hydrolase</keyword>
<dbReference type="HAMAP" id="MF_00528">
    <property type="entry name" value="Maf"/>
    <property type="match status" value="1"/>
</dbReference>
<gene>
    <name evidence="4" type="primary">maf</name>
    <name evidence="4" type="ORF">DEQ80_08720</name>
</gene>
<dbReference type="Proteomes" id="UP000264141">
    <property type="component" value="Unassembled WGS sequence"/>
</dbReference>
<protein>
    <recommendedName>
        <fullName evidence="3">dTTP/UTP pyrophosphatase</fullName>
        <shortName evidence="3">dTTPase/UTPase</shortName>
        <ecNumber evidence="3">3.6.1.9</ecNumber>
    </recommendedName>
    <alternativeName>
        <fullName evidence="3">Nucleoside triphosphate pyrophosphatase</fullName>
    </alternativeName>
    <alternativeName>
        <fullName evidence="3">Nucleotide pyrophosphatase</fullName>
        <shortName evidence="3">Nucleotide PPase</shortName>
    </alternativeName>
</protein>
<dbReference type="NCBIfam" id="TIGR00172">
    <property type="entry name" value="maf"/>
    <property type="match status" value="1"/>
</dbReference>
<keyword evidence="3" id="KW-0963">Cytoplasm</keyword>
<dbReference type="GO" id="GO:0036221">
    <property type="term" value="F:UTP diphosphatase activity"/>
    <property type="evidence" value="ECO:0007669"/>
    <property type="project" value="RHEA"/>
</dbReference>
<comment type="subcellular location">
    <subcellularLocation>
        <location evidence="3">Cytoplasm</location>
    </subcellularLocation>
</comment>
<name>A0A3D1JI56_9CHLR</name>
<feature type="site" description="Important for substrate specificity" evidence="3">
    <location>
        <position position="157"/>
    </location>
</feature>
<proteinExistence type="inferred from homology"/>
<feature type="active site" description="Proton acceptor" evidence="3">
    <location>
        <position position="72"/>
    </location>
</feature>
<keyword evidence="3" id="KW-0546">Nucleotide metabolism</keyword>
<dbReference type="GO" id="GO:0036218">
    <property type="term" value="F:dTTP diphosphatase activity"/>
    <property type="evidence" value="ECO:0007669"/>
    <property type="project" value="RHEA"/>
</dbReference>
<dbReference type="AlphaFoldDB" id="A0A3D1JI56"/>
<evidence type="ECO:0000313" key="4">
    <source>
        <dbReference type="EMBL" id="HCE17927.1"/>
    </source>
</evidence>
<feature type="site" description="Important for substrate specificity" evidence="3">
    <location>
        <position position="14"/>
    </location>
</feature>
<dbReference type="PANTHER" id="PTHR43213">
    <property type="entry name" value="BIFUNCTIONAL DTTP/UTP PYROPHOSPHATASE/METHYLTRANSFERASE PROTEIN-RELATED"/>
    <property type="match status" value="1"/>
</dbReference>
<dbReference type="EMBL" id="DPBP01000033">
    <property type="protein sequence ID" value="HCE17927.1"/>
    <property type="molecule type" value="Genomic_DNA"/>
</dbReference>
<dbReference type="Gene3D" id="3.90.950.10">
    <property type="match status" value="1"/>
</dbReference>
<dbReference type="SUPFAM" id="SSF52972">
    <property type="entry name" value="ITPase-like"/>
    <property type="match status" value="1"/>
</dbReference>
<accession>A0A3D1JI56</accession>
<dbReference type="InterPro" id="IPR003697">
    <property type="entry name" value="Maf-like"/>
</dbReference>
<comment type="catalytic activity">
    <reaction evidence="3">
        <text>dTTP + H2O = dTMP + diphosphate + H(+)</text>
        <dbReference type="Rhea" id="RHEA:28534"/>
        <dbReference type="ChEBI" id="CHEBI:15377"/>
        <dbReference type="ChEBI" id="CHEBI:15378"/>
        <dbReference type="ChEBI" id="CHEBI:33019"/>
        <dbReference type="ChEBI" id="CHEBI:37568"/>
        <dbReference type="ChEBI" id="CHEBI:63528"/>
        <dbReference type="EC" id="3.6.1.9"/>
    </reaction>
</comment>
<dbReference type="InterPro" id="IPR029001">
    <property type="entry name" value="ITPase-like_fam"/>
</dbReference>
<comment type="caution">
    <text evidence="4">The sequence shown here is derived from an EMBL/GenBank/DDBJ whole genome shotgun (WGS) entry which is preliminary data.</text>
</comment>
<evidence type="ECO:0000256" key="2">
    <source>
        <dbReference type="ARBA" id="ARBA00022801"/>
    </source>
</evidence>
<feature type="site" description="Important for substrate specificity" evidence="3">
    <location>
        <position position="73"/>
    </location>
</feature>
<organism evidence="4 5">
    <name type="scientific">Anaerolinea thermolimosa</name>
    <dbReference type="NCBI Taxonomy" id="229919"/>
    <lineage>
        <taxon>Bacteria</taxon>
        <taxon>Bacillati</taxon>
        <taxon>Chloroflexota</taxon>
        <taxon>Anaerolineae</taxon>
        <taxon>Anaerolineales</taxon>
        <taxon>Anaerolineaceae</taxon>
        <taxon>Anaerolinea</taxon>
    </lineage>
</organism>
<dbReference type="PIRSF" id="PIRSF006305">
    <property type="entry name" value="Maf"/>
    <property type="match status" value="1"/>
</dbReference>
<dbReference type="PANTHER" id="PTHR43213:SF5">
    <property type="entry name" value="BIFUNCTIONAL DTTP_UTP PYROPHOSPHATASE_METHYLTRANSFERASE PROTEIN-RELATED"/>
    <property type="match status" value="1"/>
</dbReference>
<reference evidence="4 5" key="1">
    <citation type="journal article" date="2018" name="Nat. Biotechnol.">
        <title>A standardized bacterial taxonomy based on genome phylogeny substantially revises the tree of life.</title>
        <authorList>
            <person name="Parks D.H."/>
            <person name="Chuvochina M."/>
            <person name="Waite D.W."/>
            <person name="Rinke C."/>
            <person name="Skarshewski A."/>
            <person name="Chaumeil P.A."/>
            <person name="Hugenholtz P."/>
        </authorList>
    </citation>
    <scope>NUCLEOTIDE SEQUENCE [LARGE SCALE GENOMIC DNA]</scope>
    <source>
        <strain evidence="4">UBA8781</strain>
    </source>
</reference>